<protein>
    <submittedName>
        <fullName evidence="2">Uncharacterized protein</fullName>
    </submittedName>
</protein>
<proteinExistence type="predicted"/>
<evidence type="ECO:0000256" key="1">
    <source>
        <dbReference type="SAM" id="Phobius"/>
    </source>
</evidence>
<dbReference type="AlphaFoldDB" id="A0A8K0WRF1"/>
<evidence type="ECO:0000313" key="2">
    <source>
        <dbReference type="EMBL" id="KAH7319909.1"/>
    </source>
</evidence>
<dbReference type="EMBL" id="JAGPNK010000006">
    <property type="protein sequence ID" value="KAH7319909.1"/>
    <property type="molecule type" value="Genomic_DNA"/>
</dbReference>
<comment type="caution">
    <text evidence="2">The sequence shown here is derived from an EMBL/GenBank/DDBJ whole genome shotgun (WGS) entry which is preliminary data.</text>
</comment>
<gene>
    <name evidence="2" type="ORF">B0I35DRAFT_460241</name>
</gene>
<feature type="transmembrane region" description="Helical" evidence="1">
    <location>
        <begin position="12"/>
        <end position="31"/>
    </location>
</feature>
<reference evidence="2" key="1">
    <citation type="journal article" date="2021" name="Nat. Commun.">
        <title>Genetic determinants of endophytism in the Arabidopsis root mycobiome.</title>
        <authorList>
            <person name="Mesny F."/>
            <person name="Miyauchi S."/>
            <person name="Thiergart T."/>
            <person name="Pickel B."/>
            <person name="Atanasova L."/>
            <person name="Karlsson M."/>
            <person name="Huettel B."/>
            <person name="Barry K.W."/>
            <person name="Haridas S."/>
            <person name="Chen C."/>
            <person name="Bauer D."/>
            <person name="Andreopoulos W."/>
            <person name="Pangilinan J."/>
            <person name="LaButti K."/>
            <person name="Riley R."/>
            <person name="Lipzen A."/>
            <person name="Clum A."/>
            <person name="Drula E."/>
            <person name="Henrissat B."/>
            <person name="Kohler A."/>
            <person name="Grigoriev I.V."/>
            <person name="Martin F.M."/>
            <person name="Hacquard S."/>
        </authorList>
    </citation>
    <scope>NUCLEOTIDE SEQUENCE</scope>
    <source>
        <strain evidence="2">MPI-CAGE-CH-0235</strain>
    </source>
</reference>
<name>A0A8K0WRF1_9HYPO</name>
<keyword evidence="3" id="KW-1185">Reference proteome</keyword>
<keyword evidence="1" id="KW-0472">Membrane</keyword>
<accession>A0A8K0WRF1</accession>
<organism evidence="2 3">
    <name type="scientific">Stachybotrys elegans</name>
    <dbReference type="NCBI Taxonomy" id="80388"/>
    <lineage>
        <taxon>Eukaryota</taxon>
        <taxon>Fungi</taxon>
        <taxon>Dikarya</taxon>
        <taxon>Ascomycota</taxon>
        <taxon>Pezizomycotina</taxon>
        <taxon>Sordariomycetes</taxon>
        <taxon>Hypocreomycetidae</taxon>
        <taxon>Hypocreales</taxon>
        <taxon>Stachybotryaceae</taxon>
        <taxon>Stachybotrys</taxon>
    </lineage>
</organism>
<keyword evidence="1" id="KW-1133">Transmembrane helix</keyword>
<sequence>MTNNTKGNFSRRRWIIVVVVVVVVVGLESWVSKPLGTSWNWASPTDGKALCDDGPMTSIVADRRTRTSNADGTPGISYGHDAVSTSMPCACMNLSLQLDQQPAM</sequence>
<evidence type="ECO:0000313" key="3">
    <source>
        <dbReference type="Proteomes" id="UP000813444"/>
    </source>
</evidence>
<keyword evidence="1" id="KW-0812">Transmembrane</keyword>
<dbReference type="Proteomes" id="UP000813444">
    <property type="component" value="Unassembled WGS sequence"/>
</dbReference>